<reference evidence="2 3" key="1">
    <citation type="submission" date="2024-09" db="EMBL/GenBank/DDBJ databases">
        <authorList>
            <person name="Sun Q."/>
            <person name="Mori K."/>
        </authorList>
    </citation>
    <scope>NUCLEOTIDE SEQUENCE [LARGE SCALE GENOMIC DNA]</scope>
    <source>
        <strain evidence="2 3">KCTC 23315</strain>
    </source>
</reference>
<organism evidence="2 3">
    <name type="scientific">Rheinheimera tilapiae</name>
    <dbReference type="NCBI Taxonomy" id="875043"/>
    <lineage>
        <taxon>Bacteria</taxon>
        <taxon>Pseudomonadati</taxon>
        <taxon>Pseudomonadota</taxon>
        <taxon>Gammaproteobacteria</taxon>
        <taxon>Chromatiales</taxon>
        <taxon>Chromatiaceae</taxon>
        <taxon>Rheinheimera</taxon>
    </lineage>
</organism>
<evidence type="ECO:0000313" key="2">
    <source>
        <dbReference type="EMBL" id="MFC0048512.1"/>
    </source>
</evidence>
<accession>A0ABV6BC98</accession>
<evidence type="ECO:0000313" key="3">
    <source>
        <dbReference type="Proteomes" id="UP001589813"/>
    </source>
</evidence>
<evidence type="ECO:0000259" key="1">
    <source>
        <dbReference type="Pfam" id="PF07566"/>
    </source>
</evidence>
<sequence>MLFVVMLGGKHPAAKIEVHDVVFAFGEQLSDCHEQLRQQWFGAAKGLHIDSWWHVQGVDGYQLHFSDVAPKAGDPRLYFINLGGYLPGSFGEDHQYLLVVAENLAQAKQLGKQRMPQQWDKPHTDNLYDVDDCIAIDAVAGRYVQLVPGDYAPARQGNDYILL</sequence>
<name>A0ABV6BC98_9GAMM</name>
<gene>
    <name evidence="2" type="ORF">ACFFJP_09435</name>
</gene>
<comment type="caution">
    <text evidence="2">The sequence shown here is derived from an EMBL/GenBank/DDBJ whole genome shotgun (WGS) entry which is preliminary data.</text>
</comment>
<proteinExistence type="predicted"/>
<dbReference type="RefSeq" id="WP_377242769.1">
    <property type="nucleotide sequence ID" value="NZ_JBHLXP010000001.1"/>
</dbReference>
<dbReference type="Gene3D" id="3.10.20.10">
    <property type="match status" value="2"/>
</dbReference>
<keyword evidence="3" id="KW-1185">Reference proteome</keyword>
<feature type="domain" description="DUF1543" evidence="1">
    <location>
        <begin position="15"/>
        <end position="64"/>
    </location>
</feature>
<dbReference type="InterPro" id="IPR011440">
    <property type="entry name" value="DUF1543"/>
</dbReference>
<dbReference type="EMBL" id="JBHLXP010000001">
    <property type="protein sequence ID" value="MFC0048512.1"/>
    <property type="molecule type" value="Genomic_DNA"/>
</dbReference>
<dbReference type="Pfam" id="PF07566">
    <property type="entry name" value="DUF1543"/>
    <property type="match status" value="1"/>
</dbReference>
<dbReference type="Proteomes" id="UP001589813">
    <property type="component" value="Unassembled WGS sequence"/>
</dbReference>
<protein>
    <submittedName>
        <fullName evidence="2">DUF1543 domain-containing protein</fullName>
    </submittedName>
</protein>